<keyword evidence="6" id="KW-1185">Reference proteome</keyword>
<dbReference type="AlphaFoldDB" id="A0A9N8VHQ5"/>
<dbReference type="GO" id="GO:0008757">
    <property type="term" value="F:S-adenosylmethionine-dependent methyltransferase activity"/>
    <property type="evidence" value="ECO:0007669"/>
    <property type="project" value="InterPro"/>
</dbReference>
<keyword evidence="1" id="KW-0489">Methyltransferase</keyword>
<name>A0A9N8VHQ5_9GLOM</name>
<organism evidence="5 6">
    <name type="scientific">Acaulospora morrowiae</name>
    <dbReference type="NCBI Taxonomy" id="94023"/>
    <lineage>
        <taxon>Eukaryota</taxon>
        <taxon>Fungi</taxon>
        <taxon>Fungi incertae sedis</taxon>
        <taxon>Mucoromycota</taxon>
        <taxon>Glomeromycotina</taxon>
        <taxon>Glomeromycetes</taxon>
        <taxon>Diversisporales</taxon>
        <taxon>Acaulosporaceae</taxon>
        <taxon>Acaulospora</taxon>
    </lineage>
</organism>
<dbReference type="GO" id="GO:0032981">
    <property type="term" value="P:mitochondrial respiratory chain complex I assembly"/>
    <property type="evidence" value="ECO:0007669"/>
    <property type="project" value="TreeGrafter"/>
</dbReference>
<dbReference type="OrthoDB" id="16816at2759"/>
<evidence type="ECO:0000313" key="6">
    <source>
        <dbReference type="Proteomes" id="UP000789342"/>
    </source>
</evidence>
<dbReference type="GO" id="GO:0005739">
    <property type="term" value="C:mitochondrion"/>
    <property type="evidence" value="ECO:0007669"/>
    <property type="project" value="TreeGrafter"/>
</dbReference>
<dbReference type="EMBL" id="CAJVPV010000420">
    <property type="protein sequence ID" value="CAG8456144.1"/>
    <property type="molecule type" value="Genomic_DNA"/>
</dbReference>
<dbReference type="InterPro" id="IPR050602">
    <property type="entry name" value="Malonyl-ACP_OMT"/>
</dbReference>
<dbReference type="InterPro" id="IPR013216">
    <property type="entry name" value="Methyltransf_11"/>
</dbReference>
<keyword evidence="2" id="KW-0808">Transferase</keyword>
<dbReference type="GO" id="GO:0032259">
    <property type="term" value="P:methylation"/>
    <property type="evidence" value="ECO:0007669"/>
    <property type="project" value="UniProtKB-KW"/>
</dbReference>
<accession>A0A9N8VHQ5</accession>
<evidence type="ECO:0000313" key="5">
    <source>
        <dbReference type="EMBL" id="CAG8456144.1"/>
    </source>
</evidence>
<dbReference type="PANTHER" id="PTHR13090">
    <property type="entry name" value="ARGININE-HYDROXYLASE NDUFAF5, MITOCHONDRIAL"/>
    <property type="match status" value="1"/>
</dbReference>
<sequence length="330" mass="37391">MRSFIFYRIVKSKTRSNLRSYATAKQISPSVFSVFDRNTKRLQRDRSAVEVESSRQVDYLKDEIAFRIVDRLLDIKRKFGTVVDLGSGCGHVVKHVDEDLIKKLIMCDMSEKMLERDKDVKYDVDVERMVVDEESLPFKENSLEAVLSNLSLHWVNDLPGAMIQIRRSLKPDGVFIASMFGGDTLFELRTSLQLAETEREGGISPRVSPMTDVRDVGSLLSRAGFTLTTVDIDDLIVNYPTMFELIQDLRSMGESNAVITRRSFLKRDTLIAAASIYKELYGKPDGSIPATFQIIYMIGWKPDESQPKPKERGSAKSSLKEILEANDGDK</sequence>
<protein>
    <submittedName>
        <fullName evidence="5">5750_t:CDS:1</fullName>
    </submittedName>
</protein>
<reference evidence="5" key="1">
    <citation type="submission" date="2021-06" db="EMBL/GenBank/DDBJ databases">
        <authorList>
            <person name="Kallberg Y."/>
            <person name="Tangrot J."/>
            <person name="Rosling A."/>
        </authorList>
    </citation>
    <scope>NUCLEOTIDE SEQUENCE</scope>
    <source>
        <strain evidence="5">CL551</strain>
    </source>
</reference>
<feature type="region of interest" description="Disordered" evidence="3">
    <location>
        <begin position="302"/>
        <end position="330"/>
    </location>
</feature>
<evidence type="ECO:0000256" key="3">
    <source>
        <dbReference type="SAM" id="MobiDB-lite"/>
    </source>
</evidence>
<dbReference type="CDD" id="cd02440">
    <property type="entry name" value="AdoMet_MTases"/>
    <property type="match status" value="1"/>
</dbReference>
<evidence type="ECO:0000256" key="1">
    <source>
        <dbReference type="ARBA" id="ARBA00022603"/>
    </source>
</evidence>
<dbReference type="PANTHER" id="PTHR13090:SF1">
    <property type="entry name" value="ARGININE-HYDROXYLASE NDUFAF5, MITOCHONDRIAL"/>
    <property type="match status" value="1"/>
</dbReference>
<dbReference type="InterPro" id="IPR029063">
    <property type="entry name" value="SAM-dependent_MTases_sf"/>
</dbReference>
<comment type="caution">
    <text evidence="5">The sequence shown here is derived from an EMBL/GenBank/DDBJ whole genome shotgun (WGS) entry which is preliminary data.</text>
</comment>
<feature type="domain" description="Methyltransferase type 11" evidence="4">
    <location>
        <begin position="83"/>
        <end position="176"/>
    </location>
</feature>
<evidence type="ECO:0000259" key="4">
    <source>
        <dbReference type="Pfam" id="PF08241"/>
    </source>
</evidence>
<evidence type="ECO:0000256" key="2">
    <source>
        <dbReference type="ARBA" id="ARBA00022679"/>
    </source>
</evidence>
<dbReference type="Pfam" id="PF08241">
    <property type="entry name" value="Methyltransf_11"/>
    <property type="match status" value="1"/>
</dbReference>
<dbReference type="SUPFAM" id="SSF53335">
    <property type="entry name" value="S-adenosyl-L-methionine-dependent methyltransferases"/>
    <property type="match status" value="1"/>
</dbReference>
<proteinExistence type="predicted"/>
<dbReference type="Proteomes" id="UP000789342">
    <property type="component" value="Unassembled WGS sequence"/>
</dbReference>
<dbReference type="Gene3D" id="3.40.50.150">
    <property type="entry name" value="Vaccinia Virus protein VP39"/>
    <property type="match status" value="1"/>
</dbReference>
<gene>
    <name evidence="5" type="ORF">AMORRO_LOCUS1160</name>
</gene>